<dbReference type="RefSeq" id="WP_096196551.1">
    <property type="nucleotide sequence ID" value="NZ_JBQQGT010000022.1"/>
</dbReference>
<reference evidence="2 3" key="1">
    <citation type="journal article" date="2017" name="Elife">
        <title>Extensive horizontal gene transfer in cheese-associated bacteria.</title>
        <authorList>
            <person name="Bonham K.S."/>
            <person name="Wolfe B.E."/>
            <person name="Dutton R.J."/>
        </authorList>
    </citation>
    <scope>NUCLEOTIDE SEQUENCE [LARGE SCALE GENOMIC DNA]</scope>
    <source>
        <strain evidence="2 3">341_9</strain>
    </source>
</reference>
<comment type="caution">
    <text evidence="2">The sequence shown here is derived from an EMBL/GenBank/DDBJ whole genome shotgun (WGS) entry which is preliminary data.</text>
</comment>
<dbReference type="InterPro" id="IPR029032">
    <property type="entry name" value="AhpD-like"/>
</dbReference>
<gene>
    <name evidence="2" type="ORF">CIK66_02810</name>
</gene>
<dbReference type="InterPro" id="IPR003779">
    <property type="entry name" value="CMD-like"/>
</dbReference>
<dbReference type="GO" id="GO:0051920">
    <property type="term" value="F:peroxiredoxin activity"/>
    <property type="evidence" value="ECO:0007669"/>
    <property type="project" value="InterPro"/>
</dbReference>
<dbReference type="PANTHER" id="PTHR34846">
    <property type="entry name" value="4-CARBOXYMUCONOLACTONE DECARBOXYLASE FAMILY PROTEIN (AFU_ORTHOLOGUE AFUA_6G11590)"/>
    <property type="match status" value="1"/>
</dbReference>
<dbReference type="Proteomes" id="UP000218598">
    <property type="component" value="Unassembled WGS sequence"/>
</dbReference>
<protein>
    <submittedName>
        <fullName evidence="2">Carboxymuconolactone decarboxylase</fullName>
    </submittedName>
</protein>
<proteinExistence type="predicted"/>
<dbReference type="InterPro" id="IPR004675">
    <property type="entry name" value="AhpD_core"/>
</dbReference>
<evidence type="ECO:0000313" key="2">
    <source>
        <dbReference type="EMBL" id="PCC40826.1"/>
    </source>
</evidence>
<dbReference type="SUPFAM" id="SSF69118">
    <property type="entry name" value="AhpD-like"/>
    <property type="match status" value="1"/>
</dbReference>
<dbReference type="AlphaFoldDB" id="A0A2A3YNA4"/>
<accession>A0A2A3YNA4</accession>
<dbReference type="EMBL" id="NRGR01000005">
    <property type="protein sequence ID" value="PCC40826.1"/>
    <property type="molecule type" value="Genomic_DNA"/>
</dbReference>
<organism evidence="2 3">
    <name type="scientific">Brachybacterium alimentarium</name>
    <dbReference type="NCBI Taxonomy" id="47845"/>
    <lineage>
        <taxon>Bacteria</taxon>
        <taxon>Bacillati</taxon>
        <taxon>Actinomycetota</taxon>
        <taxon>Actinomycetes</taxon>
        <taxon>Micrococcales</taxon>
        <taxon>Dermabacteraceae</taxon>
        <taxon>Brachybacterium</taxon>
    </lineage>
</organism>
<keyword evidence="3" id="KW-1185">Reference proteome</keyword>
<dbReference type="OrthoDB" id="9801997at2"/>
<evidence type="ECO:0000259" key="1">
    <source>
        <dbReference type="Pfam" id="PF02627"/>
    </source>
</evidence>
<dbReference type="PANTHER" id="PTHR34846:SF10">
    <property type="entry name" value="CYTOPLASMIC PROTEIN"/>
    <property type="match status" value="1"/>
</dbReference>
<dbReference type="Pfam" id="PF02627">
    <property type="entry name" value="CMD"/>
    <property type="match status" value="1"/>
</dbReference>
<dbReference type="Gene3D" id="1.20.1290.10">
    <property type="entry name" value="AhpD-like"/>
    <property type="match status" value="1"/>
</dbReference>
<name>A0A2A3YNA4_9MICO</name>
<evidence type="ECO:0000313" key="3">
    <source>
        <dbReference type="Proteomes" id="UP000218598"/>
    </source>
</evidence>
<sequence length="147" mass="15938">MSTAQRLDIAATDKSAYAPLIALEEYVHGGSLGEGLLALIKLRASQLNGCAFCLNMHAQEAREADVDQRKLDVLAGWSEAPDVYSDREQAALRLTEQVTPISGGVADDVWDAAAEVYSEQEMVELLMAISAINVWNRLAVSTHQHLG</sequence>
<dbReference type="NCBIfam" id="TIGR00778">
    <property type="entry name" value="ahpD_dom"/>
    <property type="match status" value="1"/>
</dbReference>
<feature type="domain" description="Carboxymuconolactone decarboxylase-like" evidence="1">
    <location>
        <begin position="22"/>
        <end position="96"/>
    </location>
</feature>